<organism evidence="2 3">
    <name type="scientific">Thiosulfatimonas sediminis</name>
    <dbReference type="NCBI Taxonomy" id="2675054"/>
    <lineage>
        <taxon>Bacteria</taxon>
        <taxon>Pseudomonadati</taxon>
        <taxon>Pseudomonadota</taxon>
        <taxon>Gammaproteobacteria</taxon>
        <taxon>Thiotrichales</taxon>
        <taxon>Piscirickettsiaceae</taxon>
        <taxon>Thiosulfatimonas</taxon>
    </lineage>
</organism>
<dbReference type="KEGG" id="tse:THMIRHAS_08960"/>
<reference evidence="3" key="1">
    <citation type="submission" date="2019-11" db="EMBL/GenBank/DDBJ databases">
        <title>Isolation and characterization of two novel species in the genus Thiomicrorhabdus.</title>
        <authorList>
            <person name="Mochizuki J."/>
            <person name="Kojima H."/>
            <person name="Fukui M."/>
        </authorList>
    </citation>
    <scope>NUCLEOTIDE SEQUENCE [LARGE SCALE GENOMIC DNA]</scope>
    <source>
        <strain evidence="3">aks77</strain>
    </source>
</reference>
<dbReference type="InterPro" id="IPR002575">
    <property type="entry name" value="Aminoglycoside_PTrfase"/>
</dbReference>
<dbReference type="InterPro" id="IPR011009">
    <property type="entry name" value="Kinase-like_dom_sf"/>
</dbReference>
<sequence length="335" mass="36739">MSPPWLPRAPAFAGFYPAEIAWQPVIGDAAESLQQQTGLYGSVATLAGEGWSKGFFKIAASPVAFVKQVSIADAQRFKQADVLAAQLEVCGIAVSRLMPGFPKPAGSAAEALLAYPFIDANFLNANSQSLQTLGQVLAKVHHCWLESPSQAAVKSAGTARFERLQQALIDRIWRRYAVPAEAEAVLEAYPAEYFAYLMTDAQMVHGDVNVGNVLQRADGELVLLDFESALSAWLNPRVDLAFVIERFILVRGYGADELSQRLSALLQGYYAGSEHRFNDARHLVILLQTMAVRSLLILTQLSAQQKSVALSEWHKFVELYRLAATEERSLQITLG</sequence>
<dbReference type="RefSeq" id="WP_173271314.1">
    <property type="nucleotide sequence ID" value="NZ_AP021889.1"/>
</dbReference>
<accession>A0A6F8PTQ7</accession>
<dbReference type="Gene3D" id="3.90.1200.10">
    <property type="match status" value="1"/>
</dbReference>
<protein>
    <recommendedName>
        <fullName evidence="1">Aminoglycoside phosphotransferase domain-containing protein</fullName>
    </recommendedName>
</protein>
<dbReference type="AlphaFoldDB" id="A0A6F8PTQ7"/>
<evidence type="ECO:0000313" key="2">
    <source>
        <dbReference type="EMBL" id="BBP45523.1"/>
    </source>
</evidence>
<name>A0A6F8PTQ7_9GAMM</name>
<dbReference type="EMBL" id="AP021889">
    <property type="protein sequence ID" value="BBP45523.1"/>
    <property type="molecule type" value="Genomic_DNA"/>
</dbReference>
<dbReference type="Pfam" id="PF01636">
    <property type="entry name" value="APH"/>
    <property type="match status" value="1"/>
</dbReference>
<dbReference type="SUPFAM" id="SSF56112">
    <property type="entry name" value="Protein kinase-like (PK-like)"/>
    <property type="match status" value="1"/>
</dbReference>
<gene>
    <name evidence="2" type="ORF">THMIRHAS_08960</name>
</gene>
<feature type="domain" description="Aminoglycoside phosphotransferase" evidence="1">
    <location>
        <begin position="49"/>
        <end position="269"/>
    </location>
</feature>
<evidence type="ECO:0000259" key="1">
    <source>
        <dbReference type="Pfam" id="PF01636"/>
    </source>
</evidence>
<evidence type="ECO:0000313" key="3">
    <source>
        <dbReference type="Proteomes" id="UP000501726"/>
    </source>
</evidence>
<proteinExistence type="predicted"/>
<keyword evidence="3" id="KW-1185">Reference proteome</keyword>
<dbReference type="Proteomes" id="UP000501726">
    <property type="component" value="Chromosome"/>
</dbReference>